<sequence>MTDLADSGPAAPPAATPAAAAAEEFERLRRAGLEAQRKGELDRAIESYRRCLEARPGEAAIWNNLGVAYRRAGHYAQAVACYRRSLELEPAESNFLGNLGNALKDLGRVDEAVAAHRRAVAARPKDAGAWHNLGIALREAARFAESLEALDRALALDPKRRVVAWDRAISLLHLGRFEEGWRAYEARWLLGELPDRRPEIERWRGDDPLGKRLLVLPEQGFGDTLLALRFLPQLQAMGAEVWLECKAELWRLLQPAPFVDRLVRLDEPSLEPHRRVSMMSLPGLLGLDDLGRLPPPAPLAVPRAAAAKIGRLLQPFAGRVTVGIVWSGSITFKNNRNRSVPLERFFGLAEVPGVQLVSLQKGKPEEQVRRQRAQPLVFDLSPHLSDFADTAAACRQLDLVIMTDSAVAHLAGSLGTPVWNLLNFSPYWLYGSQGATTPWYPSMRLFRQPRPGDWDEVFRQARAALGGFAERRLAEKRAAAVNRPS</sequence>
<dbReference type="SUPFAM" id="SSF48452">
    <property type="entry name" value="TPR-like"/>
    <property type="match status" value="1"/>
</dbReference>
<dbReference type="AlphaFoldDB" id="A0A1Y6BMC9"/>
<organism evidence="3 4">
    <name type="scientific">Tistlia consotensis USBA 355</name>
    <dbReference type="NCBI Taxonomy" id="560819"/>
    <lineage>
        <taxon>Bacteria</taxon>
        <taxon>Pseudomonadati</taxon>
        <taxon>Pseudomonadota</taxon>
        <taxon>Alphaproteobacteria</taxon>
        <taxon>Rhodospirillales</taxon>
        <taxon>Rhodovibrionaceae</taxon>
        <taxon>Tistlia</taxon>
    </lineage>
</organism>
<dbReference type="Gene3D" id="3.40.50.2000">
    <property type="entry name" value="Glycogen Phosphorylase B"/>
    <property type="match status" value="1"/>
</dbReference>
<dbReference type="PROSITE" id="PS50293">
    <property type="entry name" value="TPR_REGION"/>
    <property type="match status" value="2"/>
</dbReference>
<name>A0A1Y6BMC9_9PROT</name>
<feature type="repeat" description="TPR" evidence="1">
    <location>
        <begin position="127"/>
        <end position="160"/>
    </location>
</feature>
<proteinExistence type="predicted"/>
<gene>
    <name evidence="3" type="ORF">SAMN05428998_104306</name>
</gene>
<dbReference type="SUPFAM" id="SSF53756">
    <property type="entry name" value="UDP-Glycosyltransferase/glycogen phosphorylase"/>
    <property type="match status" value="1"/>
</dbReference>
<dbReference type="Gene3D" id="1.25.40.10">
    <property type="entry name" value="Tetratricopeptide repeat domain"/>
    <property type="match status" value="2"/>
</dbReference>
<feature type="repeat" description="TPR" evidence="1">
    <location>
        <begin position="25"/>
        <end position="58"/>
    </location>
</feature>
<dbReference type="Pfam" id="PF00515">
    <property type="entry name" value="TPR_1"/>
    <property type="match status" value="1"/>
</dbReference>
<dbReference type="SMART" id="SM00028">
    <property type="entry name" value="TPR"/>
    <property type="match status" value="4"/>
</dbReference>
<accession>A0A1Y6BMC9</accession>
<dbReference type="Pfam" id="PF13181">
    <property type="entry name" value="TPR_8"/>
    <property type="match status" value="1"/>
</dbReference>
<protein>
    <submittedName>
        <fullName evidence="3">Tfp pilus assembly protein PilF</fullName>
    </submittedName>
</protein>
<feature type="region of interest" description="Disordered" evidence="2">
    <location>
        <begin position="1"/>
        <end position="21"/>
    </location>
</feature>
<dbReference type="PANTHER" id="PTHR44998:SF1">
    <property type="entry name" value="UDP-N-ACETYLGLUCOSAMINE--PEPTIDE N-ACETYLGLUCOSAMINYLTRANSFERASE 110 KDA SUBUNIT"/>
    <property type="match status" value="1"/>
</dbReference>
<feature type="repeat" description="TPR" evidence="1">
    <location>
        <begin position="93"/>
        <end position="126"/>
    </location>
</feature>
<evidence type="ECO:0000256" key="2">
    <source>
        <dbReference type="SAM" id="MobiDB-lite"/>
    </source>
</evidence>
<dbReference type="PROSITE" id="PS50005">
    <property type="entry name" value="TPR"/>
    <property type="match status" value="4"/>
</dbReference>
<dbReference type="InterPro" id="IPR019734">
    <property type="entry name" value="TPR_rpt"/>
</dbReference>
<keyword evidence="4" id="KW-1185">Reference proteome</keyword>
<dbReference type="Pfam" id="PF13414">
    <property type="entry name" value="TPR_11"/>
    <property type="match status" value="1"/>
</dbReference>
<dbReference type="PANTHER" id="PTHR44998">
    <property type="match status" value="1"/>
</dbReference>
<dbReference type="Proteomes" id="UP000192917">
    <property type="component" value="Unassembled WGS sequence"/>
</dbReference>
<dbReference type="RefSeq" id="WP_085121997.1">
    <property type="nucleotide sequence ID" value="NZ_FWZX01000004.1"/>
</dbReference>
<evidence type="ECO:0000256" key="1">
    <source>
        <dbReference type="PROSITE-ProRule" id="PRU00339"/>
    </source>
</evidence>
<reference evidence="3 4" key="1">
    <citation type="submission" date="2017-04" db="EMBL/GenBank/DDBJ databases">
        <authorList>
            <person name="Afonso C.L."/>
            <person name="Miller P.J."/>
            <person name="Scott M.A."/>
            <person name="Spackman E."/>
            <person name="Goraichik I."/>
            <person name="Dimitrov K.M."/>
            <person name="Suarez D.L."/>
            <person name="Swayne D.E."/>
        </authorList>
    </citation>
    <scope>NUCLEOTIDE SEQUENCE [LARGE SCALE GENOMIC DNA]</scope>
    <source>
        <strain evidence="3 4">USBA 355</strain>
    </source>
</reference>
<evidence type="ECO:0000313" key="4">
    <source>
        <dbReference type="Proteomes" id="UP000192917"/>
    </source>
</evidence>
<keyword evidence="1" id="KW-0802">TPR repeat</keyword>
<feature type="repeat" description="TPR" evidence="1">
    <location>
        <begin position="59"/>
        <end position="92"/>
    </location>
</feature>
<dbReference type="STRING" id="560819.SAMN05428998_104306"/>
<evidence type="ECO:0000313" key="3">
    <source>
        <dbReference type="EMBL" id="SMF10105.1"/>
    </source>
</evidence>
<dbReference type="EMBL" id="FWZX01000004">
    <property type="protein sequence ID" value="SMF10105.1"/>
    <property type="molecule type" value="Genomic_DNA"/>
</dbReference>
<dbReference type="InterPro" id="IPR011990">
    <property type="entry name" value="TPR-like_helical_dom_sf"/>
</dbReference>